<reference evidence="2" key="1">
    <citation type="submission" date="2017-09" db="EMBL/GenBank/DDBJ databases">
        <title>Depth-based differentiation of microbial function through sediment-hosted aquifers and enrichment of novel symbionts in the deep terrestrial subsurface.</title>
        <authorList>
            <person name="Probst A.J."/>
            <person name="Ladd B."/>
            <person name="Jarett J.K."/>
            <person name="Geller-Mcgrath D.E."/>
            <person name="Sieber C.M.K."/>
            <person name="Emerson J.B."/>
            <person name="Anantharaman K."/>
            <person name="Thomas B.C."/>
            <person name="Malmstrom R."/>
            <person name="Stieglmeier M."/>
            <person name="Klingl A."/>
            <person name="Woyke T."/>
            <person name="Ryan C.M."/>
            <person name="Banfield J.F."/>
        </authorList>
    </citation>
    <scope>NUCLEOTIDE SEQUENCE [LARGE SCALE GENOMIC DNA]</scope>
</reference>
<keyword evidence="1" id="KW-0378">Hydrolase</keyword>
<dbReference type="AlphaFoldDB" id="A0A2M7Z7Q9"/>
<dbReference type="PANTHER" id="PTHR37946">
    <property type="entry name" value="SLL1969 PROTEIN"/>
    <property type="match status" value="1"/>
</dbReference>
<dbReference type="SUPFAM" id="SSF53474">
    <property type="entry name" value="alpha/beta-Hydrolases"/>
    <property type="match status" value="1"/>
</dbReference>
<dbReference type="GO" id="GO:0016787">
    <property type="term" value="F:hydrolase activity"/>
    <property type="evidence" value="ECO:0007669"/>
    <property type="project" value="UniProtKB-KW"/>
</dbReference>
<dbReference type="Gene3D" id="3.40.50.1820">
    <property type="entry name" value="alpha/beta hydrolase"/>
    <property type="match status" value="1"/>
</dbReference>
<organism evidence="1 2">
    <name type="scientific">Candidatus Magasanikbacteria bacterium CG_4_9_14_3_um_filter_32_9</name>
    <dbReference type="NCBI Taxonomy" id="1974644"/>
    <lineage>
        <taxon>Bacteria</taxon>
        <taxon>Candidatus Magasanikiibacteriota</taxon>
    </lineage>
</organism>
<protein>
    <submittedName>
        <fullName evidence="1">Alpha/beta hydrolase</fullName>
    </submittedName>
</protein>
<sequence length="61" mass="7247">MTNTKDYVVLLHGFWRTSKSMKKLEKILNKDGYLVVNLDYPSRKEKIEDISNNYLKKVLLD</sequence>
<evidence type="ECO:0000313" key="1">
    <source>
        <dbReference type="EMBL" id="PJA90471.1"/>
    </source>
</evidence>
<comment type="caution">
    <text evidence="1">The sequence shown here is derived from an EMBL/GenBank/DDBJ whole genome shotgun (WGS) entry which is preliminary data.</text>
</comment>
<dbReference type="EMBL" id="PFVJ01000006">
    <property type="protein sequence ID" value="PJA90471.1"/>
    <property type="molecule type" value="Genomic_DNA"/>
</dbReference>
<proteinExistence type="predicted"/>
<dbReference type="Proteomes" id="UP000230843">
    <property type="component" value="Unassembled WGS sequence"/>
</dbReference>
<name>A0A2M7Z7Q9_9BACT</name>
<accession>A0A2M7Z7Q9</accession>
<evidence type="ECO:0000313" key="2">
    <source>
        <dbReference type="Proteomes" id="UP000230843"/>
    </source>
</evidence>
<feature type="non-terminal residue" evidence="1">
    <location>
        <position position="61"/>
    </location>
</feature>
<dbReference type="InterPro" id="IPR029058">
    <property type="entry name" value="AB_hydrolase_fold"/>
</dbReference>
<dbReference type="PANTHER" id="PTHR37946:SF1">
    <property type="entry name" value="SLL1969 PROTEIN"/>
    <property type="match status" value="1"/>
</dbReference>
<gene>
    <name evidence="1" type="ORF">CO137_00230</name>
</gene>